<proteinExistence type="predicted"/>
<name>A0A0A9C981_ARUDO</name>
<dbReference type="AlphaFoldDB" id="A0A0A9C981"/>
<protein>
    <submittedName>
        <fullName evidence="2">Uncharacterized protein</fullName>
    </submittedName>
</protein>
<accession>A0A0A9C981</accession>
<evidence type="ECO:0000313" key="2">
    <source>
        <dbReference type="EMBL" id="JAD71018.1"/>
    </source>
</evidence>
<feature type="region of interest" description="Disordered" evidence="1">
    <location>
        <begin position="1"/>
        <end position="22"/>
    </location>
</feature>
<reference evidence="2" key="1">
    <citation type="submission" date="2014-09" db="EMBL/GenBank/DDBJ databases">
        <authorList>
            <person name="Magalhaes I.L.F."/>
            <person name="Oliveira U."/>
            <person name="Santos F.R."/>
            <person name="Vidigal T.H.D.A."/>
            <person name="Brescovit A.D."/>
            <person name="Santos A.J."/>
        </authorList>
    </citation>
    <scope>NUCLEOTIDE SEQUENCE</scope>
    <source>
        <tissue evidence="2">Shoot tissue taken approximately 20 cm above the soil surface</tissue>
    </source>
</reference>
<reference evidence="2" key="2">
    <citation type="journal article" date="2015" name="Data Brief">
        <title>Shoot transcriptome of the giant reed, Arundo donax.</title>
        <authorList>
            <person name="Barrero R.A."/>
            <person name="Guerrero F.D."/>
            <person name="Moolhuijzen P."/>
            <person name="Goolsby J.A."/>
            <person name="Tidwell J."/>
            <person name="Bellgard S.E."/>
            <person name="Bellgard M.I."/>
        </authorList>
    </citation>
    <scope>NUCLEOTIDE SEQUENCE</scope>
    <source>
        <tissue evidence="2">Shoot tissue taken approximately 20 cm above the soil surface</tissue>
    </source>
</reference>
<sequence length="22" mass="2621">MRQRVPRTRACGHVYNSVKQPH</sequence>
<evidence type="ECO:0000256" key="1">
    <source>
        <dbReference type="SAM" id="MobiDB-lite"/>
    </source>
</evidence>
<organism evidence="2">
    <name type="scientific">Arundo donax</name>
    <name type="common">Giant reed</name>
    <name type="synonym">Donax arundinaceus</name>
    <dbReference type="NCBI Taxonomy" id="35708"/>
    <lineage>
        <taxon>Eukaryota</taxon>
        <taxon>Viridiplantae</taxon>
        <taxon>Streptophyta</taxon>
        <taxon>Embryophyta</taxon>
        <taxon>Tracheophyta</taxon>
        <taxon>Spermatophyta</taxon>
        <taxon>Magnoliopsida</taxon>
        <taxon>Liliopsida</taxon>
        <taxon>Poales</taxon>
        <taxon>Poaceae</taxon>
        <taxon>PACMAD clade</taxon>
        <taxon>Arundinoideae</taxon>
        <taxon>Arundineae</taxon>
        <taxon>Arundo</taxon>
    </lineage>
</organism>
<dbReference type="EMBL" id="GBRH01226877">
    <property type="protein sequence ID" value="JAD71018.1"/>
    <property type="molecule type" value="Transcribed_RNA"/>
</dbReference>